<dbReference type="PANTHER" id="PTHR48098:SF3">
    <property type="entry name" value="IRON(III) ENTEROBACTIN ESTERASE"/>
    <property type="match status" value="1"/>
</dbReference>
<accession>A0A023C0N6</accession>
<gene>
    <name evidence="2" type="ORF">ATO12_03540</name>
</gene>
<dbReference type="InterPro" id="IPR011990">
    <property type="entry name" value="TPR-like_helical_dom_sf"/>
</dbReference>
<proteinExistence type="predicted"/>
<name>A0A023C0N6_9FLAO</name>
<feature type="chain" id="PRO_5001516230" description="Esterase" evidence="1">
    <location>
        <begin position="19"/>
        <end position="384"/>
    </location>
</feature>
<evidence type="ECO:0008006" key="4">
    <source>
        <dbReference type="Google" id="ProtNLM"/>
    </source>
</evidence>
<evidence type="ECO:0000313" key="3">
    <source>
        <dbReference type="Proteomes" id="UP000023541"/>
    </source>
</evidence>
<evidence type="ECO:0000313" key="2">
    <source>
        <dbReference type="EMBL" id="EZH75876.1"/>
    </source>
</evidence>
<organism evidence="2 3">
    <name type="scientific">Aquimarina atlantica</name>
    <dbReference type="NCBI Taxonomy" id="1317122"/>
    <lineage>
        <taxon>Bacteria</taxon>
        <taxon>Pseudomonadati</taxon>
        <taxon>Bacteroidota</taxon>
        <taxon>Flavobacteriia</taxon>
        <taxon>Flavobacteriales</taxon>
        <taxon>Flavobacteriaceae</taxon>
        <taxon>Aquimarina</taxon>
    </lineage>
</organism>
<keyword evidence="3" id="KW-1185">Reference proteome</keyword>
<dbReference type="InterPro" id="IPR029058">
    <property type="entry name" value="AB_hydrolase_fold"/>
</dbReference>
<dbReference type="SUPFAM" id="SSF53474">
    <property type="entry name" value="alpha/beta-Hydrolases"/>
    <property type="match status" value="1"/>
</dbReference>
<dbReference type="PANTHER" id="PTHR48098">
    <property type="entry name" value="ENTEROCHELIN ESTERASE-RELATED"/>
    <property type="match status" value="1"/>
</dbReference>
<dbReference type="OrthoDB" id="1142077at2"/>
<dbReference type="Gene3D" id="1.25.40.10">
    <property type="entry name" value="Tetratricopeptide repeat domain"/>
    <property type="match status" value="1"/>
</dbReference>
<dbReference type="Gene3D" id="3.40.50.1820">
    <property type="entry name" value="alpha/beta hydrolase"/>
    <property type="match status" value="1"/>
</dbReference>
<dbReference type="eggNOG" id="COG2819">
    <property type="taxonomic scope" value="Bacteria"/>
</dbReference>
<dbReference type="Pfam" id="PF00756">
    <property type="entry name" value="Esterase"/>
    <property type="match status" value="1"/>
</dbReference>
<dbReference type="AlphaFoldDB" id="A0A023C0N6"/>
<evidence type="ECO:0000256" key="1">
    <source>
        <dbReference type="SAM" id="SignalP"/>
    </source>
</evidence>
<reference evidence="2 3" key="1">
    <citation type="submission" date="2014-04" db="EMBL/GenBank/DDBJ databases">
        <title>Aquimarina sp. 22II-S11-z7 Genome Sequencing.</title>
        <authorList>
            <person name="Lai Q."/>
        </authorList>
    </citation>
    <scope>NUCLEOTIDE SEQUENCE [LARGE SCALE GENOMIC DNA]</scope>
    <source>
        <strain evidence="2 3">22II-S11-z7</strain>
    </source>
</reference>
<dbReference type="STRING" id="1317122.ATO12_03540"/>
<dbReference type="InterPro" id="IPR000801">
    <property type="entry name" value="Esterase-like"/>
</dbReference>
<dbReference type="RefSeq" id="WP_034238655.1">
    <property type="nucleotide sequence ID" value="NZ_AQRA01000001.1"/>
</dbReference>
<keyword evidence="1" id="KW-0732">Signal</keyword>
<dbReference type="Proteomes" id="UP000023541">
    <property type="component" value="Unassembled WGS sequence"/>
</dbReference>
<protein>
    <recommendedName>
        <fullName evidence="4">Esterase</fullName>
    </recommendedName>
</protein>
<sequence>MKNIHILLFLLASSSAIAQQTLTDTIESKILNEKRTIRIHIPKSYEQIDKLPLILTLDGEYMFYNLIGNSELLLVTEKIPKTVIVGIDQNYQDSSNKFARWQDCNYDSKTGELQNKGIKFKKFIDEELLPYLTDKYKIGNYKVLVGHSLTASYSNFFLFKGSAFNSFVLISPYIPESLSRKIKMELRSNQKFLSYYVSTSEFDLVNHIKTIRKFDDSIANKSFNEKTQYKFDYFKKEKHYSLINRSLPLALQFVFQDFAMITDEDIESEKDLLSFLKEKYKKIKDQYDINLSIRTDDIDTIYWVIEEREDWEALEEMGKFSIATYPHYADGYFMLSTVAEQKKDYRTALKQYEKGYLKLGEDVLNKNDFYKQIERLKKIIETKN</sequence>
<feature type="signal peptide" evidence="1">
    <location>
        <begin position="1"/>
        <end position="18"/>
    </location>
</feature>
<dbReference type="EMBL" id="AQRA01000001">
    <property type="protein sequence ID" value="EZH75876.1"/>
    <property type="molecule type" value="Genomic_DNA"/>
</dbReference>
<dbReference type="InterPro" id="IPR050583">
    <property type="entry name" value="Mycobacterial_A85_antigen"/>
</dbReference>
<comment type="caution">
    <text evidence="2">The sequence shown here is derived from an EMBL/GenBank/DDBJ whole genome shotgun (WGS) entry which is preliminary data.</text>
</comment>